<organism evidence="2 3">
    <name type="scientific">Phaseolus angularis</name>
    <name type="common">Azuki bean</name>
    <name type="synonym">Vigna angularis</name>
    <dbReference type="NCBI Taxonomy" id="3914"/>
    <lineage>
        <taxon>Eukaryota</taxon>
        <taxon>Viridiplantae</taxon>
        <taxon>Streptophyta</taxon>
        <taxon>Embryophyta</taxon>
        <taxon>Tracheophyta</taxon>
        <taxon>Spermatophyta</taxon>
        <taxon>Magnoliopsida</taxon>
        <taxon>eudicotyledons</taxon>
        <taxon>Gunneridae</taxon>
        <taxon>Pentapetalae</taxon>
        <taxon>rosids</taxon>
        <taxon>fabids</taxon>
        <taxon>Fabales</taxon>
        <taxon>Fabaceae</taxon>
        <taxon>Papilionoideae</taxon>
        <taxon>50 kb inversion clade</taxon>
        <taxon>NPAAA clade</taxon>
        <taxon>indigoferoid/millettioid clade</taxon>
        <taxon>Phaseoleae</taxon>
        <taxon>Vigna</taxon>
    </lineage>
</organism>
<dbReference type="Gramene" id="KOM25802">
    <property type="protein sequence ID" value="KOM25802"/>
    <property type="gene ID" value="LR48_Vigan187s004200"/>
</dbReference>
<dbReference type="AlphaFoldDB" id="A0A0L9T5E3"/>
<evidence type="ECO:0000313" key="3">
    <source>
        <dbReference type="Proteomes" id="UP000053144"/>
    </source>
</evidence>
<proteinExistence type="predicted"/>
<protein>
    <submittedName>
        <fullName evidence="2">Uncharacterized protein</fullName>
    </submittedName>
</protein>
<gene>
    <name evidence="2" type="ORF">LR48_Vigan187s004200</name>
</gene>
<sequence>MKTQTGELRPDYAAIRQDLQEIMRMMGARAHNNDEQSGGSQASVNGNQR</sequence>
<reference evidence="3" key="1">
    <citation type="journal article" date="2015" name="Proc. Natl. Acad. Sci. U.S.A.">
        <title>Genome sequencing of adzuki bean (Vigna angularis) provides insight into high starch and low fat accumulation and domestication.</title>
        <authorList>
            <person name="Yang K."/>
            <person name="Tian Z."/>
            <person name="Chen C."/>
            <person name="Luo L."/>
            <person name="Zhao B."/>
            <person name="Wang Z."/>
            <person name="Yu L."/>
            <person name="Li Y."/>
            <person name="Sun Y."/>
            <person name="Li W."/>
            <person name="Chen Y."/>
            <person name="Li Y."/>
            <person name="Zhang Y."/>
            <person name="Ai D."/>
            <person name="Zhao J."/>
            <person name="Shang C."/>
            <person name="Ma Y."/>
            <person name="Wu B."/>
            <person name="Wang M."/>
            <person name="Gao L."/>
            <person name="Sun D."/>
            <person name="Zhang P."/>
            <person name="Guo F."/>
            <person name="Wang W."/>
            <person name="Li Y."/>
            <person name="Wang J."/>
            <person name="Varshney R.K."/>
            <person name="Wang J."/>
            <person name="Ling H.Q."/>
            <person name="Wan P."/>
        </authorList>
    </citation>
    <scope>NUCLEOTIDE SEQUENCE</scope>
    <source>
        <strain evidence="3">cv. Jingnong 6</strain>
    </source>
</reference>
<evidence type="ECO:0000313" key="2">
    <source>
        <dbReference type="EMBL" id="KOM25802.1"/>
    </source>
</evidence>
<dbReference type="EMBL" id="KQ258287">
    <property type="protein sequence ID" value="KOM25802.1"/>
    <property type="molecule type" value="Genomic_DNA"/>
</dbReference>
<evidence type="ECO:0000256" key="1">
    <source>
        <dbReference type="SAM" id="MobiDB-lite"/>
    </source>
</evidence>
<feature type="region of interest" description="Disordered" evidence="1">
    <location>
        <begin position="27"/>
        <end position="49"/>
    </location>
</feature>
<dbReference type="Proteomes" id="UP000053144">
    <property type="component" value="Unassembled WGS sequence"/>
</dbReference>
<feature type="compositionally biased region" description="Polar residues" evidence="1">
    <location>
        <begin position="35"/>
        <end position="49"/>
    </location>
</feature>
<name>A0A0L9T5E3_PHAAN</name>
<accession>A0A0L9T5E3</accession>